<accession>A0A8K0SM69</accession>
<dbReference type="Gene3D" id="1.20.1070.10">
    <property type="entry name" value="Rhodopsin 7-helix transmembrane proteins"/>
    <property type="match status" value="1"/>
</dbReference>
<organism evidence="11 12">
    <name type="scientific">Stachybotrys elegans</name>
    <dbReference type="NCBI Taxonomy" id="80388"/>
    <lineage>
        <taxon>Eukaryota</taxon>
        <taxon>Fungi</taxon>
        <taxon>Dikarya</taxon>
        <taxon>Ascomycota</taxon>
        <taxon>Pezizomycotina</taxon>
        <taxon>Sordariomycetes</taxon>
        <taxon>Hypocreomycetidae</taxon>
        <taxon>Hypocreales</taxon>
        <taxon>Stachybotryaceae</taxon>
        <taxon>Stachybotrys</taxon>
    </lineage>
</organism>
<name>A0A8K0SM69_9HYPO</name>
<feature type="transmembrane region" description="Helical" evidence="9">
    <location>
        <begin position="12"/>
        <end position="33"/>
    </location>
</feature>
<dbReference type="GO" id="GO:0007189">
    <property type="term" value="P:adenylate cyclase-activating G protein-coupled receptor signaling pathway"/>
    <property type="evidence" value="ECO:0007669"/>
    <property type="project" value="TreeGrafter"/>
</dbReference>
<protein>
    <submittedName>
        <fullName evidence="11">G-protein coupled receptor</fullName>
    </submittedName>
</protein>
<dbReference type="Proteomes" id="UP000813444">
    <property type="component" value="Unassembled WGS sequence"/>
</dbReference>
<dbReference type="InterPro" id="IPR022340">
    <property type="entry name" value="GPCR_GCR1_put"/>
</dbReference>
<dbReference type="InterPro" id="IPR017981">
    <property type="entry name" value="GPCR_2-like_7TM"/>
</dbReference>
<dbReference type="OrthoDB" id="18453at2759"/>
<dbReference type="PROSITE" id="PS50261">
    <property type="entry name" value="G_PROTEIN_RECEP_F2_4"/>
    <property type="match status" value="1"/>
</dbReference>
<feature type="transmembrane region" description="Helical" evidence="9">
    <location>
        <begin position="302"/>
        <end position="323"/>
    </location>
</feature>
<feature type="transmembrane region" description="Helical" evidence="9">
    <location>
        <begin position="118"/>
        <end position="138"/>
    </location>
</feature>
<feature type="transmembrane region" description="Helical" evidence="9">
    <location>
        <begin position="45"/>
        <end position="67"/>
    </location>
</feature>
<dbReference type="GO" id="GO:0007166">
    <property type="term" value="P:cell surface receptor signaling pathway"/>
    <property type="evidence" value="ECO:0007669"/>
    <property type="project" value="InterPro"/>
</dbReference>
<keyword evidence="7" id="KW-0807">Transducer</keyword>
<dbReference type="EMBL" id="JAGPNK010000013">
    <property type="protein sequence ID" value="KAH7309468.1"/>
    <property type="molecule type" value="Genomic_DNA"/>
</dbReference>
<evidence type="ECO:0000256" key="6">
    <source>
        <dbReference type="ARBA" id="ARBA00023170"/>
    </source>
</evidence>
<dbReference type="PANTHER" id="PTHR23112:SF22">
    <property type="entry name" value="G-PROTEIN COUPLED RECEPTOR"/>
    <property type="match status" value="1"/>
</dbReference>
<evidence type="ECO:0000313" key="12">
    <source>
        <dbReference type="Proteomes" id="UP000813444"/>
    </source>
</evidence>
<dbReference type="GO" id="GO:0004930">
    <property type="term" value="F:G protein-coupled receptor activity"/>
    <property type="evidence" value="ECO:0007669"/>
    <property type="project" value="UniProtKB-KW"/>
</dbReference>
<evidence type="ECO:0000256" key="3">
    <source>
        <dbReference type="ARBA" id="ARBA00022989"/>
    </source>
</evidence>
<evidence type="ECO:0000256" key="7">
    <source>
        <dbReference type="ARBA" id="ARBA00023224"/>
    </source>
</evidence>
<keyword evidence="12" id="KW-1185">Reference proteome</keyword>
<evidence type="ECO:0000256" key="8">
    <source>
        <dbReference type="SAM" id="MobiDB-lite"/>
    </source>
</evidence>
<evidence type="ECO:0000256" key="2">
    <source>
        <dbReference type="ARBA" id="ARBA00022692"/>
    </source>
</evidence>
<feature type="compositionally biased region" description="Basic and acidic residues" evidence="8">
    <location>
        <begin position="417"/>
        <end position="430"/>
    </location>
</feature>
<feature type="domain" description="G-protein coupled receptors family 2 profile 2" evidence="10">
    <location>
        <begin position="7"/>
        <end position="194"/>
    </location>
</feature>
<evidence type="ECO:0000256" key="9">
    <source>
        <dbReference type="SAM" id="Phobius"/>
    </source>
</evidence>
<evidence type="ECO:0000259" key="10">
    <source>
        <dbReference type="PROSITE" id="PS50261"/>
    </source>
</evidence>
<evidence type="ECO:0000313" key="11">
    <source>
        <dbReference type="EMBL" id="KAH7309468.1"/>
    </source>
</evidence>
<dbReference type="GO" id="GO:0005886">
    <property type="term" value="C:plasma membrane"/>
    <property type="evidence" value="ECO:0007669"/>
    <property type="project" value="TreeGrafter"/>
</dbReference>
<sequence>MLTPNQLVAISVIERTCSILSALGSLFIITTFCSSTSFHRPINRLVFYASFGNILVNIGTLISRAYIDDEDSAGCQFQAAIIQMFMPADVFWTLAMAINVYLTFYLKFDASKLRRMEPYYLAVCYGIPLIPAITYIFVRDHGTRVYGDANLWCWVTSEWDVLRIATFYAPVWVAIIITFSIYIRAGRTIYNKRRELLYISASEPDPLTTMNGDAGLTVGTTEVVVTSEAADETRQIPLQPLGQRAPEDAANHPNTAYSVTISSNPKSHNSIVPKPHSETRPVQVQRPYMSARRRNYELNTAAWSYTKCAILFFTAMLITWIPSSANRVYSAVHGGRTLAPLEFMSAFVLPLQGFWNASIYIVTSWAACRNLLVDLRLGKRPAVTEIVGGMRSHEDSRRRSASRNRKTYESESTTELAHSRADPGEARTSL</sequence>
<dbReference type="AlphaFoldDB" id="A0A8K0SM69"/>
<dbReference type="PANTHER" id="PTHR23112">
    <property type="entry name" value="G PROTEIN-COUPLED RECEPTOR 157-RELATED"/>
    <property type="match status" value="1"/>
</dbReference>
<keyword evidence="5 9" id="KW-0472">Membrane</keyword>
<keyword evidence="3 9" id="KW-1133">Transmembrane helix</keyword>
<dbReference type="PRINTS" id="PR02000">
    <property type="entry name" value="GCR1PLANT"/>
</dbReference>
<reference evidence="11" key="1">
    <citation type="journal article" date="2021" name="Nat. Commun.">
        <title>Genetic determinants of endophytism in the Arabidopsis root mycobiome.</title>
        <authorList>
            <person name="Mesny F."/>
            <person name="Miyauchi S."/>
            <person name="Thiergart T."/>
            <person name="Pickel B."/>
            <person name="Atanasova L."/>
            <person name="Karlsson M."/>
            <person name="Huettel B."/>
            <person name="Barry K.W."/>
            <person name="Haridas S."/>
            <person name="Chen C."/>
            <person name="Bauer D."/>
            <person name="Andreopoulos W."/>
            <person name="Pangilinan J."/>
            <person name="LaButti K."/>
            <person name="Riley R."/>
            <person name="Lipzen A."/>
            <person name="Clum A."/>
            <person name="Drula E."/>
            <person name="Henrissat B."/>
            <person name="Kohler A."/>
            <person name="Grigoriev I.V."/>
            <person name="Martin F.M."/>
            <person name="Hacquard S."/>
        </authorList>
    </citation>
    <scope>NUCLEOTIDE SEQUENCE</scope>
    <source>
        <strain evidence="11">MPI-CAGE-CH-0235</strain>
    </source>
</reference>
<gene>
    <name evidence="11" type="ORF">B0I35DRAFT_81537</name>
</gene>
<keyword evidence="2 9" id="KW-0812">Transmembrane</keyword>
<dbReference type="Pfam" id="PF05462">
    <property type="entry name" value="Dicty_CAR"/>
    <property type="match status" value="1"/>
</dbReference>
<feature type="transmembrane region" description="Helical" evidence="9">
    <location>
        <begin position="79"/>
        <end position="106"/>
    </location>
</feature>
<comment type="caution">
    <text evidence="11">The sequence shown here is derived from an EMBL/GenBank/DDBJ whole genome shotgun (WGS) entry which is preliminary data.</text>
</comment>
<feature type="region of interest" description="Disordered" evidence="8">
    <location>
        <begin position="388"/>
        <end position="430"/>
    </location>
</feature>
<comment type="subcellular location">
    <subcellularLocation>
        <location evidence="1">Membrane</location>
        <topology evidence="1">Multi-pass membrane protein</topology>
    </subcellularLocation>
</comment>
<evidence type="ECO:0000256" key="1">
    <source>
        <dbReference type="ARBA" id="ARBA00004141"/>
    </source>
</evidence>
<feature type="transmembrane region" description="Helical" evidence="9">
    <location>
        <begin position="343"/>
        <end position="367"/>
    </location>
</feature>
<proteinExistence type="predicted"/>
<evidence type="ECO:0000256" key="4">
    <source>
        <dbReference type="ARBA" id="ARBA00023040"/>
    </source>
</evidence>
<evidence type="ECO:0000256" key="5">
    <source>
        <dbReference type="ARBA" id="ARBA00023136"/>
    </source>
</evidence>
<keyword evidence="6 11" id="KW-0675">Receptor</keyword>
<feature type="transmembrane region" description="Helical" evidence="9">
    <location>
        <begin position="167"/>
        <end position="185"/>
    </location>
</feature>
<keyword evidence="4" id="KW-0297">G-protein coupled receptor</keyword>
<dbReference type="SUPFAM" id="SSF81321">
    <property type="entry name" value="Family A G protein-coupled receptor-like"/>
    <property type="match status" value="1"/>
</dbReference>